<dbReference type="Gene3D" id="3.40.50.10490">
    <property type="entry name" value="Glucose-6-phosphate isomerase like protein, domain 1"/>
    <property type="match status" value="1"/>
</dbReference>
<feature type="domain" description="SIS" evidence="5">
    <location>
        <begin position="111"/>
        <end position="248"/>
    </location>
</feature>
<gene>
    <name evidence="6" type="ORF">MOZ64_11450</name>
</gene>
<name>A0ABU4WSG3_9FIRM</name>
<dbReference type="InterPro" id="IPR001347">
    <property type="entry name" value="SIS_dom"/>
</dbReference>
<evidence type="ECO:0000259" key="5">
    <source>
        <dbReference type="PROSITE" id="PS51464"/>
    </source>
</evidence>
<dbReference type="InterPro" id="IPR000281">
    <property type="entry name" value="HTH_RpiR"/>
</dbReference>
<evidence type="ECO:0000256" key="3">
    <source>
        <dbReference type="ARBA" id="ARBA00023163"/>
    </source>
</evidence>
<evidence type="ECO:0000259" key="4">
    <source>
        <dbReference type="PROSITE" id="PS51071"/>
    </source>
</evidence>
<dbReference type="PANTHER" id="PTHR30514:SF21">
    <property type="entry name" value="RPIR-FAMILY TRANSCRIPTIONAL REGULATOR"/>
    <property type="match status" value="1"/>
</dbReference>
<dbReference type="InterPro" id="IPR009057">
    <property type="entry name" value="Homeodomain-like_sf"/>
</dbReference>
<keyword evidence="3" id="KW-0804">Transcription</keyword>
<keyword evidence="2" id="KW-0238">DNA-binding</keyword>
<dbReference type="PANTHER" id="PTHR30514">
    <property type="entry name" value="GLUCOKINASE"/>
    <property type="match status" value="1"/>
</dbReference>
<dbReference type="RefSeq" id="WP_320326689.1">
    <property type="nucleotide sequence ID" value="NZ_JALBUS010000031.1"/>
</dbReference>
<dbReference type="InterPro" id="IPR035472">
    <property type="entry name" value="RpiR-like_SIS"/>
</dbReference>
<evidence type="ECO:0000256" key="1">
    <source>
        <dbReference type="ARBA" id="ARBA00023015"/>
    </source>
</evidence>
<organism evidence="6 7">
    <name type="scientific">Absicoccus intestinalis</name>
    <dbReference type="NCBI Taxonomy" id="2926319"/>
    <lineage>
        <taxon>Bacteria</taxon>
        <taxon>Bacillati</taxon>
        <taxon>Bacillota</taxon>
        <taxon>Erysipelotrichia</taxon>
        <taxon>Erysipelotrichales</taxon>
        <taxon>Erysipelotrichaceae</taxon>
        <taxon>Absicoccus</taxon>
    </lineage>
</organism>
<evidence type="ECO:0000313" key="7">
    <source>
        <dbReference type="Proteomes" id="UP001285244"/>
    </source>
</evidence>
<dbReference type="SUPFAM" id="SSF53697">
    <property type="entry name" value="SIS domain"/>
    <property type="match status" value="1"/>
</dbReference>
<dbReference type="InterPro" id="IPR036388">
    <property type="entry name" value="WH-like_DNA-bd_sf"/>
</dbReference>
<feature type="domain" description="HTH rpiR-type" evidence="4">
    <location>
        <begin position="1"/>
        <end position="76"/>
    </location>
</feature>
<sequence length="248" mass="28267">MFIQLSKEGYNTLSESEKVIIDYINEHVDTLMDTSITTIARKTFTSPATVSRAIRKCGYQSMSDLRYSYVEQQEQRKISNTSHILNESLAKSYRETAQTIDQLDTRKILQTIEYIQFANRIFLVSRGFTTLVSEELQMYLQLFGYTTIIVKDVMWMKKMDRIVEKNDTVIFLSVNNSTPELFEAAQAVKTVGAKIVTCCCKENTNLEKIADVALIGHSEPIAEAKGLTISSRIPLFVITRTIIEYLAQ</sequence>
<proteinExistence type="predicted"/>
<dbReference type="Pfam" id="PF01380">
    <property type="entry name" value="SIS"/>
    <property type="match status" value="1"/>
</dbReference>
<evidence type="ECO:0000313" key="6">
    <source>
        <dbReference type="EMBL" id="MDX8418450.1"/>
    </source>
</evidence>
<dbReference type="SUPFAM" id="SSF46689">
    <property type="entry name" value="Homeodomain-like"/>
    <property type="match status" value="1"/>
</dbReference>
<keyword evidence="7" id="KW-1185">Reference proteome</keyword>
<accession>A0ABU4WSG3</accession>
<protein>
    <submittedName>
        <fullName evidence="6">MurR/RpiR family transcriptional regulator</fullName>
    </submittedName>
</protein>
<comment type="caution">
    <text evidence="6">The sequence shown here is derived from an EMBL/GenBank/DDBJ whole genome shotgun (WGS) entry which is preliminary data.</text>
</comment>
<keyword evidence="1" id="KW-0805">Transcription regulation</keyword>
<dbReference type="PROSITE" id="PS51071">
    <property type="entry name" value="HTH_RPIR"/>
    <property type="match status" value="1"/>
</dbReference>
<dbReference type="Pfam" id="PF01418">
    <property type="entry name" value="HTH_6"/>
    <property type="match status" value="1"/>
</dbReference>
<dbReference type="Gene3D" id="1.10.10.10">
    <property type="entry name" value="Winged helix-like DNA-binding domain superfamily/Winged helix DNA-binding domain"/>
    <property type="match status" value="1"/>
</dbReference>
<dbReference type="Proteomes" id="UP001285244">
    <property type="component" value="Unassembled WGS sequence"/>
</dbReference>
<dbReference type="InterPro" id="IPR046348">
    <property type="entry name" value="SIS_dom_sf"/>
</dbReference>
<evidence type="ECO:0000256" key="2">
    <source>
        <dbReference type="ARBA" id="ARBA00023125"/>
    </source>
</evidence>
<reference evidence="6 7" key="1">
    <citation type="submission" date="2022-03" db="EMBL/GenBank/DDBJ databases">
        <title>Novel taxa within the pig intestine.</title>
        <authorList>
            <person name="Wylensek D."/>
            <person name="Bishof K."/>
            <person name="Afrizal A."/>
            <person name="Clavel T."/>
        </authorList>
    </citation>
    <scope>NUCLEOTIDE SEQUENCE [LARGE SCALE GENOMIC DNA]</scope>
    <source>
        <strain evidence="6 7">Cla-KB-P134</strain>
    </source>
</reference>
<dbReference type="InterPro" id="IPR047640">
    <property type="entry name" value="RpiR-like"/>
</dbReference>
<dbReference type="CDD" id="cd05013">
    <property type="entry name" value="SIS_RpiR"/>
    <property type="match status" value="1"/>
</dbReference>
<dbReference type="PROSITE" id="PS51464">
    <property type="entry name" value="SIS"/>
    <property type="match status" value="1"/>
</dbReference>
<dbReference type="EMBL" id="JALBUS010000031">
    <property type="protein sequence ID" value="MDX8418450.1"/>
    <property type="molecule type" value="Genomic_DNA"/>
</dbReference>